<proteinExistence type="inferred from homology"/>
<dbReference type="HOGENOM" id="CLU_051124_1_0_2"/>
<dbReference type="GO" id="GO:0097589">
    <property type="term" value="C:archaeal-type flagellum"/>
    <property type="evidence" value="ECO:0007669"/>
    <property type="project" value="UniProtKB-SubCell"/>
</dbReference>
<dbReference type="InterPro" id="IPR002774">
    <property type="entry name" value="Flagellin_arc-type"/>
</dbReference>
<keyword evidence="5" id="KW-0472">Membrane</keyword>
<dbReference type="RefSeq" id="WP_015410089.1">
    <property type="nucleotide sequence ID" value="NC_020388.1"/>
</dbReference>
<comment type="subcellular location">
    <subcellularLocation>
        <location evidence="1 4">Archaeal flagellum</location>
    </subcellularLocation>
</comment>
<keyword evidence="6" id="KW-0282">Flagellum</keyword>
<feature type="transmembrane region" description="Helical" evidence="5">
    <location>
        <begin position="12"/>
        <end position="36"/>
    </location>
</feature>
<dbReference type="GeneID" id="30926394"/>
<evidence type="ECO:0000256" key="1">
    <source>
        <dbReference type="ARBA" id="ARBA00004618"/>
    </source>
</evidence>
<name>M1XSJ4_NATM8</name>
<dbReference type="GO" id="GO:0005198">
    <property type="term" value="F:structural molecule activity"/>
    <property type="evidence" value="ECO:0007669"/>
    <property type="project" value="InterPro"/>
</dbReference>
<dbReference type="OrthoDB" id="102632at2157"/>
<dbReference type="AlphaFoldDB" id="M1XSJ4"/>
<keyword evidence="6" id="KW-0969">Cilium</keyword>
<keyword evidence="5" id="KW-1133">Transmembrane helix</keyword>
<organism evidence="6 7">
    <name type="scientific">Natronomonas moolapensis (strain DSM 18674 / CECT 7526 / JCM 14361 / 8.8.11)</name>
    <dbReference type="NCBI Taxonomy" id="268739"/>
    <lineage>
        <taxon>Archaea</taxon>
        <taxon>Methanobacteriati</taxon>
        <taxon>Methanobacteriota</taxon>
        <taxon>Stenosarchaea group</taxon>
        <taxon>Halobacteria</taxon>
        <taxon>Halobacteriales</taxon>
        <taxon>Natronomonadaceae</taxon>
        <taxon>Natronomonas</taxon>
    </lineage>
</organism>
<keyword evidence="7" id="KW-1185">Reference proteome</keyword>
<evidence type="ECO:0000313" key="6">
    <source>
        <dbReference type="EMBL" id="CCQ37345.1"/>
    </source>
</evidence>
<protein>
    <recommendedName>
        <fullName evidence="4">Flagellin</fullName>
    </recommendedName>
</protein>
<dbReference type="eggNOG" id="arCOG01829">
    <property type="taxonomic scope" value="Archaea"/>
</dbReference>
<evidence type="ECO:0000256" key="4">
    <source>
        <dbReference type="RuleBase" id="RU361282"/>
    </source>
</evidence>
<dbReference type="EMBL" id="HF582854">
    <property type="protein sequence ID" value="CCQ37345.1"/>
    <property type="molecule type" value="Genomic_DNA"/>
</dbReference>
<evidence type="ECO:0000256" key="2">
    <source>
        <dbReference type="ARBA" id="ARBA00010256"/>
    </source>
</evidence>
<evidence type="ECO:0000256" key="3">
    <source>
        <dbReference type="ARBA" id="ARBA00022440"/>
    </source>
</evidence>
<dbReference type="PANTHER" id="PTHR35903">
    <property type="entry name" value="FLAGELLIN B1"/>
    <property type="match status" value="1"/>
</dbReference>
<dbReference type="Pfam" id="PF01917">
    <property type="entry name" value="Flagellin_arch-type"/>
    <property type="match status" value="1"/>
</dbReference>
<keyword evidence="6" id="KW-0966">Cell projection</keyword>
<dbReference type="InterPro" id="IPR013373">
    <property type="entry name" value="Flagellin/pilin_N_arc"/>
</dbReference>
<keyword evidence="3 4" id="KW-0974">Archaeal flagellum</keyword>
<evidence type="ECO:0000313" key="7">
    <source>
        <dbReference type="Proteomes" id="UP000011867"/>
    </source>
</evidence>
<comment type="similarity">
    <text evidence="2 4">Belongs to the archaeal flagellin family.</text>
</comment>
<sequence>MFDRINKQDRGQVGIGTLIVFIALVLVAAIAAGVLINTAGFLQTQAESTGQESTDQVSNNLDIISTTGQVDADNTGIDQVTFILSLAPGSDSINLLDTTLEYVGPNGPITTSIEDGAVEADGASTELTEISGGGDATLLESSSERVELTVRLEGDGGDGNFDGIYGAQDTVLGEGQSAQFRFITADGTQRVDEVIVDDPLIGSNGDDIQL</sequence>
<dbReference type="STRING" id="268739.Nmlp_3208"/>
<dbReference type="NCBIfam" id="TIGR02537">
    <property type="entry name" value="arch_flag_Nterm"/>
    <property type="match status" value="1"/>
</dbReference>
<dbReference type="KEGG" id="nmo:Nmlp_3208"/>
<comment type="function">
    <text evidence="4">Flagellin is the subunit protein which polymerizes to form the filaments of archaeal flagella.</text>
</comment>
<accession>M1XSJ4</accession>
<dbReference type="GO" id="GO:0097588">
    <property type="term" value="P:archaeal or bacterial-type flagellum-dependent cell motility"/>
    <property type="evidence" value="ECO:0007669"/>
    <property type="project" value="InterPro"/>
</dbReference>
<gene>
    <name evidence="6" type="primary">flg3</name>
    <name evidence="6" type="ordered locus">Nmlp_3208</name>
</gene>
<keyword evidence="5" id="KW-0812">Transmembrane</keyword>
<evidence type="ECO:0000256" key="5">
    <source>
        <dbReference type="SAM" id="Phobius"/>
    </source>
</evidence>
<dbReference type="Proteomes" id="UP000011867">
    <property type="component" value="Chromosome"/>
</dbReference>
<reference evidence="6 7" key="1">
    <citation type="journal article" date="2013" name="Genome Announc.">
        <title>Genome of the haloarchaeon Natronomonas moolapensis, a neutrophilic member of a previously haloalkaliphilic genus.</title>
        <authorList>
            <person name="Dyall-Smith M.L."/>
            <person name="Pfeiffer F."/>
            <person name="Oberwinkler T."/>
            <person name="Klee K."/>
            <person name="Rampp M."/>
            <person name="Palm P."/>
            <person name="Gross K."/>
            <person name="Schuster S.C."/>
            <person name="Oesterhelt D."/>
        </authorList>
    </citation>
    <scope>NUCLEOTIDE SEQUENCE [LARGE SCALE GENOMIC DNA]</scope>
    <source>
        <strain evidence="7">DSM 18674 / JCM 14361 / 8.8.11</strain>
    </source>
</reference>
<dbReference type="PANTHER" id="PTHR35903:SF1">
    <property type="entry name" value="FLAGELLIN B1"/>
    <property type="match status" value="1"/>
</dbReference>